<name>A0A3R9P1X1_9BACT</name>
<dbReference type="AlphaFoldDB" id="A0A3R9P1X1"/>
<comment type="caution">
    <text evidence="1">The sequence shown here is derived from an EMBL/GenBank/DDBJ whole genome shotgun (WGS) entry which is preliminary data.</text>
</comment>
<protein>
    <submittedName>
        <fullName evidence="1">Putative dithiol-disulfide oxidoreductase (DUF899 family)</fullName>
    </submittedName>
</protein>
<reference evidence="1 2" key="1">
    <citation type="submission" date="2018-12" db="EMBL/GenBank/DDBJ databases">
        <title>Sequencing of bacterial isolates from soil warming experiment in Harvard Forest, Massachusetts, USA.</title>
        <authorList>
            <person name="Deangelis K."/>
        </authorList>
    </citation>
    <scope>NUCLEOTIDE SEQUENCE [LARGE SCALE GENOMIC DNA]</scope>
    <source>
        <strain evidence="1 2">EB153</strain>
    </source>
</reference>
<dbReference type="Pfam" id="PF05988">
    <property type="entry name" value="DUF899"/>
    <property type="match status" value="1"/>
</dbReference>
<dbReference type="EMBL" id="RSDW01000001">
    <property type="protein sequence ID" value="RSL19222.1"/>
    <property type="molecule type" value="Genomic_DNA"/>
</dbReference>
<dbReference type="SUPFAM" id="SSF52833">
    <property type="entry name" value="Thioredoxin-like"/>
    <property type="match status" value="1"/>
</dbReference>
<sequence>MNITFPGESSEYRAARNRLLDEEINLRRAMESVAAARRNLPPGGPIPEDYVFDALDSTGILIKIKLSQLFGPGQDSLVIYNFMFPRQPQDERPAPTQGATAQLKREDTPCPSCTALLDSLDRTAKHLVDAGLNFVVIAKAPIDRIVTYARERGWSNLRLLSAANNNFKRDYHAESPEGFQLPLITVFRRDGDQVRHFWTSEMLFAPSDPGQDPRHNGTIEQIWNLFDFTPEGRPASWHEQVDYDCCHHDTKTYDDLRLITS</sequence>
<dbReference type="InterPro" id="IPR036249">
    <property type="entry name" value="Thioredoxin-like_sf"/>
</dbReference>
<gene>
    <name evidence="1" type="ORF">EDE15_4876</name>
</gene>
<dbReference type="InterPro" id="IPR010296">
    <property type="entry name" value="DUF899_thioredox"/>
</dbReference>
<proteinExistence type="predicted"/>
<accession>A0A3R9P1X1</accession>
<evidence type="ECO:0000313" key="1">
    <source>
        <dbReference type="EMBL" id="RSL19222.1"/>
    </source>
</evidence>
<dbReference type="RefSeq" id="WP_125487480.1">
    <property type="nucleotide sequence ID" value="NZ_RSDW01000001.1"/>
</dbReference>
<dbReference type="Gene3D" id="3.40.30.10">
    <property type="entry name" value="Glutaredoxin"/>
    <property type="match status" value="1"/>
</dbReference>
<dbReference type="Proteomes" id="UP000269669">
    <property type="component" value="Unassembled WGS sequence"/>
</dbReference>
<organism evidence="1 2">
    <name type="scientific">Edaphobacter aggregans</name>
    <dbReference type="NCBI Taxonomy" id="570835"/>
    <lineage>
        <taxon>Bacteria</taxon>
        <taxon>Pseudomonadati</taxon>
        <taxon>Acidobacteriota</taxon>
        <taxon>Terriglobia</taxon>
        <taxon>Terriglobales</taxon>
        <taxon>Acidobacteriaceae</taxon>
        <taxon>Edaphobacter</taxon>
    </lineage>
</organism>
<keyword evidence="2" id="KW-1185">Reference proteome</keyword>
<evidence type="ECO:0000313" key="2">
    <source>
        <dbReference type="Proteomes" id="UP000269669"/>
    </source>
</evidence>
<dbReference type="OrthoDB" id="7335590at2"/>